<feature type="domain" description="HTH merR-type" evidence="3">
    <location>
        <begin position="1"/>
        <end position="66"/>
    </location>
</feature>
<dbReference type="EMBL" id="CP034791">
    <property type="protein sequence ID" value="AZT91612.1"/>
    <property type="molecule type" value="Genomic_DNA"/>
</dbReference>
<dbReference type="PRINTS" id="PR00040">
    <property type="entry name" value="HTHMERR"/>
</dbReference>
<dbReference type="InterPro" id="IPR000551">
    <property type="entry name" value="MerR-type_HTH_dom"/>
</dbReference>
<dbReference type="PANTHER" id="PTHR30204:SF98">
    <property type="entry name" value="HTH-TYPE TRANSCRIPTIONAL REGULATOR ADHR"/>
    <property type="match status" value="1"/>
</dbReference>
<sequence>MTITEVSKKYGLSAHTLRYYERIGLIPKAHRNENGIRYYTEEDCRWIEFILCMRKAGVEIETLLEYVNLLHRGDETIEQRRQLLIKQRDKLILRMKEIKKALEKLNYKIKDYESKIVPVEKDLMKLNFNRSLMD</sequence>
<dbReference type="Proteomes" id="UP000282930">
    <property type="component" value="Chromosome"/>
</dbReference>
<evidence type="ECO:0000256" key="2">
    <source>
        <dbReference type="SAM" id="Coils"/>
    </source>
</evidence>
<evidence type="ECO:0000259" key="3">
    <source>
        <dbReference type="PROSITE" id="PS50937"/>
    </source>
</evidence>
<dbReference type="SUPFAM" id="SSF46955">
    <property type="entry name" value="Putative DNA-binding domain"/>
    <property type="match status" value="1"/>
</dbReference>
<dbReference type="RefSeq" id="WP_127352910.1">
    <property type="nucleotide sequence ID" value="NZ_CP034791.1"/>
</dbReference>
<evidence type="ECO:0000256" key="1">
    <source>
        <dbReference type="ARBA" id="ARBA00023125"/>
    </source>
</evidence>
<dbReference type="PROSITE" id="PS50937">
    <property type="entry name" value="HTH_MERR_2"/>
    <property type="match status" value="1"/>
</dbReference>
<protein>
    <submittedName>
        <fullName evidence="4">MerR family transcriptional regulator</fullName>
    </submittedName>
</protein>
<dbReference type="GO" id="GO:0003677">
    <property type="term" value="F:DNA binding"/>
    <property type="evidence" value="ECO:0007669"/>
    <property type="project" value="UniProtKB-KW"/>
</dbReference>
<keyword evidence="5" id="KW-1185">Reference proteome</keyword>
<proteinExistence type="predicted"/>
<dbReference type="AlphaFoldDB" id="A0A3T0DA22"/>
<reference evidence="4 5" key="1">
    <citation type="submission" date="2018-12" db="EMBL/GenBank/DDBJ databases">
        <title>Genome sequence from the cellulolytic species, Caldicellulosiruptor changbaiensis.</title>
        <authorList>
            <person name="Blumer-Schuette S.E."/>
            <person name="Mendoza C."/>
        </authorList>
    </citation>
    <scope>NUCLEOTIDE SEQUENCE [LARGE SCALE GENOMIC DNA]</scope>
    <source>
        <strain evidence="4 5">CBS-Z</strain>
    </source>
</reference>
<dbReference type="CDD" id="cd01109">
    <property type="entry name" value="HTH_YyaN"/>
    <property type="match status" value="1"/>
</dbReference>
<dbReference type="Pfam" id="PF13411">
    <property type="entry name" value="MerR_1"/>
    <property type="match status" value="1"/>
</dbReference>
<organism evidence="4 5">
    <name type="scientific">Caldicellulosiruptor changbaiensis</name>
    <dbReference type="NCBI Taxonomy" id="1222016"/>
    <lineage>
        <taxon>Bacteria</taxon>
        <taxon>Bacillati</taxon>
        <taxon>Bacillota</taxon>
        <taxon>Bacillota incertae sedis</taxon>
        <taxon>Caldicellulosiruptorales</taxon>
        <taxon>Caldicellulosiruptoraceae</taxon>
        <taxon>Caldicellulosiruptor</taxon>
    </lineage>
</organism>
<keyword evidence="2" id="KW-0175">Coiled coil</keyword>
<evidence type="ECO:0000313" key="4">
    <source>
        <dbReference type="EMBL" id="AZT91612.1"/>
    </source>
</evidence>
<accession>A0A3T0DA22</accession>
<dbReference type="GO" id="GO:0003700">
    <property type="term" value="F:DNA-binding transcription factor activity"/>
    <property type="evidence" value="ECO:0007669"/>
    <property type="project" value="InterPro"/>
</dbReference>
<dbReference type="InterPro" id="IPR009061">
    <property type="entry name" value="DNA-bd_dom_put_sf"/>
</dbReference>
<dbReference type="PANTHER" id="PTHR30204">
    <property type="entry name" value="REDOX-CYCLING DRUG-SENSING TRANSCRIPTIONAL ACTIVATOR SOXR"/>
    <property type="match status" value="1"/>
</dbReference>
<dbReference type="SMART" id="SM00422">
    <property type="entry name" value="HTH_MERR"/>
    <property type="match status" value="1"/>
</dbReference>
<dbReference type="KEGG" id="ccha:ELD05_02355"/>
<name>A0A3T0DA22_9FIRM</name>
<dbReference type="InterPro" id="IPR047057">
    <property type="entry name" value="MerR_fam"/>
</dbReference>
<gene>
    <name evidence="4" type="ORF">ELD05_02355</name>
</gene>
<feature type="coiled-coil region" evidence="2">
    <location>
        <begin position="88"/>
        <end position="115"/>
    </location>
</feature>
<evidence type="ECO:0000313" key="5">
    <source>
        <dbReference type="Proteomes" id="UP000282930"/>
    </source>
</evidence>
<dbReference type="Gene3D" id="1.10.1660.10">
    <property type="match status" value="1"/>
</dbReference>
<keyword evidence="1" id="KW-0238">DNA-binding</keyword>